<keyword evidence="2 3" id="KW-0961">Cell wall biogenesis/degradation</keyword>
<dbReference type="Proteomes" id="UP000051096">
    <property type="component" value="Unassembled WGS sequence"/>
</dbReference>
<sequence length="121" mass="13359" precursor="true">MNRTWLLCSIAIVYCCCASAMQHGGYVAYGMASYYSDNFHGRATASGETYDRYAFTCAHRTLPFGTRLVVTNLANRKSVFVRVNDRGPFVKGRIIDLSYAAAEEIGMIGAGVVKVKVEETR</sequence>
<evidence type="ECO:0000256" key="2">
    <source>
        <dbReference type="ARBA" id="ARBA00023316"/>
    </source>
</evidence>
<accession>A0A0S8G353</accession>
<feature type="chain" id="PRO_5009985219" description="Probable endolytic peptidoglycan transglycosylase RlpA" evidence="3">
    <location>
        <begin position="21"/>
        <end position="121"/>
    </location>
</feature>
<evidence type="ECO:0000313" key="6">
    <source>
        <dbReference type="EMBL" id="KPK67382.1"/>
    </source>
</evidence>
<dbReference type="GO" id="GO:0071555">
    <property type="term" value="P:cell wall organization"/>
    <property type="evidence" value="ECO:0007669"/>
    <property type="project" value="UniProtKB-KW"/>
</dbReference>
<dbReference type="EMBL" id="LJUO01000224">
    <property type="protein sequence ID" value="KPK67382.1"/>
    <property type="molecule type" value="Genomic_DNA"/>
</dbReference>
<organism evidence="6 7">
    <name type="scientific">candidate division WOR_3 bacterium SM23_60</name>
    <dbReference type="NCBI Taxonomy" id="1703780"/>
    <lineage>
        <taxon>Bacteria</taxon>
        <taxon>Bacteria division WOR-3</taxon>
    </lineage>
</organism>
<dbReference type="PATRIC" id="fig|1703780.3.peg.2438"/>
<dbReference type="SUPFAM" id="SSF50685">
    <property type="entry name" value="Barwin-like endoglucanases"/>
    <property type="match status" value="1"/>
</dbReference>
<protein>
    <recommendedName>
        <fullName evidence="3">Probable endolytic peptidoglycan transglycosylase RlpA</fullName>
        <ecNumber evidence="3">4.2.2.-</ecNumber>
    </recommendedName>
</protein>
<dbReference type="CDD" id="cd22268">
    <property type="entry name" value="DPBB_RlpA-like"/>
    <property type="match status" value="1"/>
</dbReference>
<dbReference type="NCBIfam" id="TIGR00413">
    <property type="entry name" value="rlpA"/>
    <property type="match status" value="1"/>
</dbReference>
<keyword evidence="3" id="KW-0732">Signal</keyword>
<evidence type="ECO:0000259" key="5">
    <source>
        <dbReference type="Pfam" id="PF03330"/>
    </source>
</evidence>
<dbReference type="GO" id="GO:0000270">
    <property type="term" value="P:peptidoglycan metabolic process"/>
    <property type="evidence" value="ECO:0007669"/>
    <property type="project" value="UniProtKB-UniRule"/>
</dbReference>
<dbReference type="EC" id="4.2.2.-" evidence="3"/>
<evidence type="ECO:0000256" key="3">
    <source>
        <dbReference type="HAMAP-Rule" id="MF_02071"/>
    </source>
</evidence>
<comment type="similarity">
    <text evidence="3 4">Belongs to the RlpA family.</text>
</comment>
<reference evidence="6 7" key="1">
    <citation type="journal article" date="2015" name="Microbiome">
        <title>Genomic resolution of linkages in carbon, nitrogen, and sulfur cycling among widespread estuary sediment bacteria.</title>
        <authorList>
            <person name="Baker B.J."/>
            <person name="Lazar C.S."/>
            <person name="Teske A.P."/>
            <person name="Dick G.J."/>
        </authorList>
    </citation>
    <scope>NUCLEOTIDE SEQUENCE [LARGE SCALE GENOMIC DNA]</scope>
    <source>
        <strain evidence="6">SM23_60</strain>
    </source>
</reference>
<evidence type="ECO:0000256" key="4">
    <source>
        <dbReference type="RuleBase" id="RU003495"/>
    </source>
</evidence>
<dbReference type="PANTHER" id="PTHR34183:SF1">
    <property type="entry name" value="ENDOLYTIC PEPTIDOGLYCAN TRANSGLYCOSYLASE RLPA"/>
    <property type="match status" value="1"/>
</dbReference>
<comment type="function">
    <text evidence="3">Lytic transglycosylase with a strong preference for naked glycan strands that lack stem peptides.</text>
</comment>
<evidence type="ECO:0000256" key="1">
    <source>
        <dbReference type="ARBA" id="ARBA00023239"/>
    </source>
</evidence>
<feature type="signal peptide" evidence="3">
    <location>
        <begin position="1"/>
        <end position="20"/>
    </location>
</feature>
<dbReference type="PANTHER" id="PTHR34183">
    <property type="entry name" value="ENDOLYTIC PEPTIDOGLYCAN TRANSGLYCOSYLASE RLPA"/>
    <property type="match status" value="1"/>
</dbReference>
<evidence type="ECO:0000313" key="7">
    <source>
        <dbReference type="Proteomes" id="UP000051096"/>
    </source>
</evidence>
<dbReference type="Gene3D" id="2.40.40.10">
    <property type="entry name" value="RlpA-like domain"/>
    <property type="match status" value="1"/>
</dbReference>
<dbReference type="Pfam" id="PF03330">
    <property type="entry name" value="DPBB_1"/>
    <property type="match status" value="1"/>
</dbReference>
<dbReference type="InterPro" id="IPR012997">
    <property type="entry name" value="RplA"/>
</dbReference>
<keyword evidence="1 3" id="KW-0456">Lyase</keyword>
<gene>
    <name evidence="3" type="primary">rlpA</name>
    <name evidence="6" type="ORF">AMJ87_13445</name>
</gene>
<dbReference type="InterPro" id="IPR009009">
    <property type="entry name" value="RlpA-like_DPBB"/>
</dbReference>
<proteinExistence type="inferred from homology"/>
<dbReference type="InterPro" id="IPR036908">
    <property type="entry name" value="RlpA-like_sf"/>
</dbReference>
<dbReference type="AlphaFoldDB" id="A0A0S8G353"/>
<dbReference type="GO" id="GO:0008932">
    <property type="term" value="F:lytic endotransglycosylase activity"/>
    <property type="evidence" value="ECO:0007669"/>
    <property type="project" value="UniProtKB-UniRule"/>
</dbReference>
<dbReference type="InterPro" id="IPR034718">
    <property type="entry name" value="RlpA"/>
</dbReference>
<dbReference type="HAMAP" id="MF_02071">
    <property type="entry name" value="RlpA"/>
    <property type="match status" value="1"/>
</dbReference>
<comment type="caution">
    <text evidence="6">The sequence shown here is derived from an EMBL/GenBank/DDBJ whole genome shotgun (WGS) entry which is preliminary data.</text>
</comment>
<feature type="domain" description="RlpA-like protein double-psi beta-barrel" evidence="5">
    <location>
        <begin position="29"/>
        <end position="117"/>
    </location>
</feature>
<name>A0A0S8G353_UNCW3</name>